<dbReference type="SUPFAM" id="SSF51735">
    <property type="entry name" value="NAD(P)-binding Rossmann-fold domains"/>
    <property type="match status" value="1"/>
</dbReference>
<comment type="similarity">
    <text evidence="1">Belongs to the NAD(P)-dependent epimerase/dehydratase family.</text>
</comment>
<keyword evidence="6" id="KW-1185">Reference proteome</keyword>
<evidence type="ECO:0000313" key="6">
    <source>
        <dbReference type="Proteomes" id="UP001595765"/>
    </source>
</evidence>
<name>A0ABV8HV83_9ACTN</name>
<dbReference type="Gene3D" id="3.40.50.720">
    <property type="entry name" value="NAD(P)-binding Rossmann-like Domain"/>
    <property type="match status" value="1"/>
</dbReference>
<evidence type="ECO:0000259" key="4">
    <source>
        <dbReference type="Pfam" id="PF01370"/>
    </source>
</evidence>
<dbReference type="PANTHER" id="PTHR43103:SF5">
    <property type="entry name" value="4-EPIMERASE, PUTATIVE (AFU_ORTHOLOGUE AFUA_7G00360)-RELATED"/>
    <property type="match status" value="1"/>
</dbReference>
<keyword evidence="3" id="KW-0520">NAD</keyword>
<sequence length="295" mass="31473">MLVLVTGAAGHIGGHVTRELLAAGHRVVLTDLLPVGEPRAERVHTGDLQDPDLVRAAVEGVDAVVHLGAIPHPNVPDPSALFAHNCLTTHRVFEETGRAGAHRVVAASSMSAVGLAWSPEPLSPCYVPLDEQHPTLVRDPYGLSKVVLEEVAAAAHRRWGLDTVSLRFPFTGVGDRLDHFLAACARDPAGQRHDLWGWLHTADAATAVRLALETELRGSHVLNVTAADTTSAVPSAELMARHHPGVATRAEVTGHATLFDTSACTELLGFVPRRTWRIPEAPEVPEALEGEHTSA</sequence>
<evidence type="ECO:0000256" key="2">
    <source>
        <dbReference type="ARBA" id="ARBA00023002"/>
    </source>
</evidence>
<comment type="caution">
    <text evidence="5">The sequence shown here is derived from an EMBL/GenBank/DDBJ whole genome shotgun (WGS) entry which is preliminary data.</text>
</comment>
<evidence type="ECO:0000256" key="1">
    <source>
        <dbReference type="ARBA" id="ARBA00007637"/>
    </source>
</evidence>
<keyword evidence="2" id="KW-0560">Oxidoreductase</keyword>
<proteinExistence type="inferred from homology"/>
<reference evidence="6" key="1">
    <citation type="journal article" date="2019" name="Int. J. Syst. Evol. Microbiol.">
        <title>The Global Catalogue of Microorganisms (GCM) 10K type strain sequencing project: providing services to taxonomists for standard genome sequencing and annotation.</title>
        <authorList>
            <consortium name="The Broad Institute Genomics Platform"/>
            <consortium name="The Broad Institute Genome Sequencing Center for Infectious Disease"/>
            <person name="Wu L."/>
            <person name="Ma J."/>
        </authorList>
    </citation>
    <scope>NUCLEOTIDE SEQUENCE [LARGE SCALE GENOMIC DNA]</scope>
    <source>
        <strain evidence="6">CGMCC 4.7237</strain>
    </source>
</reference>
<dbReference type="EMBL" id="JBHSBB010000019">
    <property type="protein sequence ID" value="MFC4035007.1"/>
    <property type="molecule type" value="Genomic_DNA"/>
</dbReference>
<organism evidence="5 6">
    <name type="scientific">Streptomyces polygonati</name>
    <dbReference type="NCBI Taxonomy" id="1617087"/>
    <lineage>
        <taxon>Bacteria</taxon>
        <taxon>Bacillati</taxon>
        <taxon>Actinomycetota</taxon>
        <taxon>Actinomycetes</taxon>
        <taxon>Kitasatosporales</taxon>
        <taxon>Streptomycetaceae</taxon>
        <taxon>Streptomyces</taxon>
    </lineage>
</organism>
<evidence type="ECO:0000313" key="5">
    <source>
        <dbReference type="EMBL" id="MFC4035007.1"/>
    </source>
</evidence>
<dbReference type="InterPro" id="IPR001509">
    <property type="entry name" value="Epimerase_deHydtase"/>
</dbReference>
<dbReference type="InterPro" id="IPR036291">
    <property type="entry name" value="NAD(P)-bd_dom_sf"/>
</dbReference>
<feature type="domain" description="NAD-dependent epimerase/dehydratase" evidence="4">
    <location>
        <begin position="3"/>
        <end position="224"/>
    </location>
</feature>
<accession>A0ABV8HV83</accession>
<gene>
    <name evidence="5" type="ORF">ACFO3J_26570</name>
</gene>
<protein>
    <submittedName>
        <fullName evidence="5">NAD-dependent epimerase/dehydratase family protein</fullName>
    </submittedName>
</protein>
<dbReference type="PANTHER" id="PTHR43103">
    <property type="entry name" value="NUCLEOSIDE-DIPHOSPHATE-SUGAR EPIMERASE"/>
    <property type="match status" value="1"/>
</dbReference>
<evidence type="ECO:0000256" key="3">
    <source>
        <dbReference type="ARBA" id="ARBA00023027"/>
    </source>
</evidence>
<dbReference type="Proteomes" id="UP001595765">
    <property type="component" value="Unassembled WGS sequence"/>
</dbReference>
<dbReference type="RefSeq" id="WP_386434180.1">
    <property type="nucleotide sequence ID" value="NZ_JBHSBB010000019.1"/>
</dbReference>
<dbReference type="Pfam" id="PF01370">
    <property type="entry name" value="Epimerase"/>
    <property type="match status" value="1"/>
</dbReference>